<gene>
    <name evidence="2" type="ORF">PAAG_02053</name>
</gene>
<dbReference type="RefSeq" id="XP_002796165.2">
    <property type="nucleotide sequence ID" value="XM_002796119.2"/>
</dbReference>
<dbReference type="EMBL" id="KN293995">
    <property type="protein sequence ID" value="EEH39864.2"/>
    <property type="molecule type" value="Genomic_DNA"/>
</dbReference>
<organism evidence="2 3">
    <name type="scientific">Paracoccidioides lutzii (strain ATCC MYA-826 / Pb01)</name>
    <name type="common">Paracoccidioides brasiliensis</name>
    <dbReference type="NCBI Taxonomy" id="502779"/>
    <lineage>
        <taxon>Eukaryota</taxon>
        <taxon>Fungi</taxon>
        <taxon>Dikarya</taxon>
        <taxon>Ascomycota</taxon>
        <taxon>Pezizomycotina</taxon>
        <taxon>Eurotiomycetes</taxon>
        <taxon>Eurotiomycetidae</taxon>
        <taxon>Onygenales</taxon>
        <taxon>Ajellomycetaceae</taxon>
        <taxon>Paracoccidioides</taxon>
    </lineage>
</organism>
<dbReference type="KEGG" id="pbl:PAAG_02053"/>
<dbReference type="GeneID" id="9099551"/>
<proteinExistence type="predicted"/>
<dbReference type="HOGENOM" id="CLU_1886392_0_0_1"/>
<dbReference type="VEuPathDB" id="FungiDB:PAAG_02053"/>
<dbReference type="eggNOG" id="ENOG502T5E2">
    <property type="taxonomic scope" value="Eukaryota"/>
</dbReference>
<feature type="compositionally biased region" description="Basic and acidic residues" evidence="1">
    <location>
        <begin position="81"/>
        <end position="92"/>
    </location>
</feature>
<name>C1GU58_PARBA</name>
<feature type="compositionally biased region" description="Polar residues" evidence="1">
    <location>
        <begin position="63"/>
        <end position="76"/>
    </location>
</feature>
<protein>
    <submittedName>
        <fullName evidence="2">Uncharacterized protein</fullName>
    </submittedName>
</protein>
<dbReference type="OrthoDB" id="4187965at2759"/>
<evidence type="ECO:0000256" key="1">
    <source>
        <dbReference type="SAM" id="MobiDB-lite"/>
    </source>
</evidence>
<dbReference type="AlphaFoldDB" id="C1GU58"/>
<accession>C1GU58</accession>
<feature type="region of interest" description="Disordered" evidence="1">
    <location>
        <begin position="1"/>
        <end position="93"/>
    </location>
</feature>
<keyword evidence="3" id="KW-1185">Reference proteome</keyword>
<sequence length="151" mass="16235">MSGAGKRRGFSGGIASPPQIQRDRSRSRQNSHAQYDGTSGPGSSGHSGMNSPPGSPCVASRSPPGTLTFGSIQGQMQGRDVPLRDPARDPRRIPKITDMCRNADLPADAYALNHEIRSDGLEAQITGLPPTAHRMEMCKFNYIRIALYLSS</sequence>
<evidence type="ECO:0000313" key="2">
    <source>
        <dbReference type="EMBL" id="EEH39864.2"/>
    </source>
</evidence>
<evidence type="ECO:0000313" key="3">
    <source>
        <dbReference type="Proteomes" id="UP000002059"/>
    </source>
</evidence>
<dbReference type="OMA" id="NSHAQYD"/>
<reference evidence="2 3" key="1">
    <citation type="journal article" date="2011" name="PLoS Genet.">
        <title>Comparative genomic analysis of human fungal pathogens causing paracoccidioidomycosis.</title>
        <authorList>
            <person name="Desjardins C.A."/>
            <person name="Champion M.D."/>
            <person name="Holder J.W."/>
            <person name="Muszewska A."/>
            <person name="Goldberg J."/>
            <person name="Bailao A.M."/>
            <person name="Brigido M.M."/>
            <person name="Ferreira M.E."/>
            <person name="Garcia A.M."/>
            <person name="Grynberg M."/>
            <person name="Gujja S."/>
            <person name="Heiman D.I."/>
            <person name="Henn M.R."/>
            <person name="Kodira C.D."/>
            <person name="Leon-Narvaez H."/>
            <person name="Longo L.V."/>
            <person name="Ma L.J."/>
            <person name="Malavazi I."/>
            <person name="Matsuo A.L."/>
            <person name="Morais F.V."/>
            <person name="Pereira M."/>
            <person name="Rodriguez-Brito S."/>
            <person name="Sakthikumar S."/>
            <person name="Salem-Izacc S.M."/>
            <person name="Sykes S.M."/>
            <person name="Teixeira M.M."/>
            <person name="Vallejo M.C."/>
            <person name="Walter M.E."/>
            <person name="Yandava C."/>
            <person name="Young S."/>
            <person name="Zeng Q."/>
            <person name="Zucker J."/>
            <person name="Felipe M.S."/>
            <person name="Goldman G.H."/>
            <person name="Haas B.J."/>
            <person name="McEwen J.G."/>
            <person name="Nino-Vega G."/>
            <person name="Puccia R."/>
            <person name="San-Blas G."/>
            <person name="Soares C.M."/>
            <person name="Birren B.W."/>
            <person name="Cuomo C.A."/>
        </authorList>
    </citation>
    <scope>NUCLEOTIDE SEQUENCE [LARGE SCALE GENOMIC DNA]</scope>
    <source>
        <strain evidence="3">ATCC MYA-826 / Pb01</strain>
    </source>
</reference>
<dbReference type="Proteomes" id="UP000002059">
    <property type="component" value="Partially assembled WGS sequence"/>
</dbReference>